<name>A0A7G9SKF1_9SPHN</name>
<evidence type="ECO:0000313" key="3">
    <source>
        <dbReference type="Proteomes" id="UP000515971"/>
    </source>
</evidence>
<proteinExistence type="predicted"/>
<dbReference type="KEGG" id="slut:H9L13_05540"/>
<gene>
    <name evidence="2" type="ORF">H9L13_05540</name>
</gene>
<dbReference type="Proteomes" id="UP000515971">
    <property type="component" value="Chromosome"/>
</dbReference>
<accession>A0A7G9SKF1</accession>
<dbReference type="AlphaFoldDB" id="A0A7G9SKF1"/>
<feature type="region of interest" description="Disordered" evidence="1">
    <location>
        <begin position="28"/>
        <end position="50"/>
    </location>
</feature>
<dbReference type="RefSeq" id="WP_187539735.1">
    <property type="nucleotide sequence ID" value="NZ_BAABJT010000001.1"/>
</dbReference>
<dbReference type="EMBL" id="CP060718">
    <property type="protein sequence ID" value="QNN68326.1"/>
    <property type="molecule type" value="Genomic_DNA"/>
</dbReference>
<sequence length="50" mass="5081">MSNDNIGKDVGKGLKGIKDMYGKGGMIDQLKTAGEKPTGPASGDKTKGGK</sequence>
<organism evidence="2 3">
    <name type="scientific">Sphingomonas lutea</name>
    <dbReference type="NCBI Taxonomy" id="1045317"/>
    <lineage>
        <taxon>Bacteria</taxon>
        <taxon>Pseudomonadati</taxon>
        <taxon>Pseudomonadota</taxon>
        <taxon>Alphaproteobacteria</taxon>
        <taxon>Sphingomonadales</taxon>
        <taxon>Sphingomonadaceae</taxon>
        <taxon>Sphingomonas</taxon>
    </lineage>
</organism>
<keyword evidence="3" id="KW-1185">Reference proteome</keyword>
<evidence type="ECO:0000313" key="2">
    <source>
        <dbReference type="EMBL" id="QNN68326.1"/>
    </source>
</evidence>
<protein>
    <submittedName>
        <fullName evidence="2">Uncharacterized protein</fullName>
    </submittedName>
</protein>
<evidence type="ECO:0000256" key="1">
    <source>
        <dbReference type="SAM" id="MobiDB-lite"/>
    </source>
</evidence>
<reference evidence="2 3" key="1">
    <citation type="submission" date="2020-08" db="EMBL/GenBank/DDBJ databases">
        <title>Genome sequence of Sphingomonas lutea KCTC 23642T.</title>
        <authorList>
            <person name="Hyun D.-W."/>
            <person name="Bae J.-W."/>
        </authorList>
    </citation>
    <scope>NUCLEOTIDE SEQUENCE [LARGE SCALE GENOMIC DNA]</scope>
    <source>
        <strain evidence="2 3">KCTC 23642</strain>
    </source>
</reference>